<evidence type="ECO:0000256" key="5">
    <source>
        <dbReference type="ARBA" id="ARBA00022490"/>
    </source>
</evidence>
<evidence type="ECO:0000259" key="9">
    <source>
        <dbReference type="Pfam" id="PF01895"/>
    </source>
</evidence>
<dbReference type="STRING" id="1293891.TMES_03295"/>
<keyword evidence="11" id="KW-1185">Reference proteome</keyword>
<dbReference type="InterPro" id="IPR038078">
    <property type="entry name" value="PhoU-like_sf"/>
</dbReference>
<protein>
    <recommendedName>
        <fullName evidence="8">Phosphate-specific transport system accessory protein PhoU</fullName>
    </recommendedName>
</protein>
<dbReference type="SUPFAM" id="SSF109755">
    <property type="entry name" value="PhoU-like"/>
    <property type="match status" value="1"/>
</dbReference>
<proteinExistence type="inferred from homology"/>
<evidence type="ECO:0000256" key="2">
    <source>
        <dbReference type="ARBA" id="ARBA00008107"/>
    </source>
</evidence>
<dbReference type="GO" id="GO:0030643">
    <property type="term" value="P:intracellular phosphate ion homeostasis"/>
    <property type="evidence" value="ECO:0007669"/>
    <property type="project" value="InterPro"/>
</dbReference>
<feature type="domain" description="PhoU" evidence="9">
    <location>
        <begin position="127"/>
        <end position="210"/>
    </location>
</feature>
<dbReference type="RefSeq" id="WP_085579331.1">
    <property type="nucleotide sequence ID" value="NZ_JFKA01000001.1"/>
</dbReference>
<dbReference type="PIRSF" id="PIRSF003107">
    <property type="entry name" value="PhoU"/>
    <property type="match status" value="1"/>
</dbReference>
<keyword evidence="5 8" id="KW-0963">Cytoplasm</keyword>
<feature type="domain" description="PhoU" evidence="9">
    <location>
        <begin position="23"/>
        <end position="110"/>
    </location>
</feature>
<dbReference type="PANTHER" id="PTHR42930">
    <property type="entry name" value="PHOSPHATE-SPECIFIC TRANSPORT SYSTEM ACCESSORY PROTEIN PHOU"/>
    <property type="match status" value="1"/>
</dbReference>
<dbReference type="GO" id="GO:0005737">
    <property type="term" value="C:cytoplasm"/>
    <property type="evidence" value="ECO:0007669"/>
    <property type="project" value="UniProtKB-SubCell"/>
</dbReference>
<organism evidence="10 11">
    <name type="scientific">Thalassospira mesophila</name>
    <dbReference type="NCBI Taxonomy" id="1293891"/>
    <lineage>
        <taxon>Bacteria</taxon>
        <taxon>Pseudomonadati</taxon>
        <taxon>Pseudomonadota</taxon>
        <taxon>Alphaproteobacteria</taxon>
        <taxon>Rhodospirillales</taxon>
        <taxon>Thalassospiraceae</taxon>
        <taxon>Thalassospira</taxon>
    </lineage>
</organism>
<comment type="subunit">
    <text evidence="3 8">Homodimer.</text>
</comment>
<dbReference type="Pfam" id="PF01895">
    <property type="entry name" value="PhoU"/>
    <property type="match status" value="2"/>
</dbReference>
<keyword evidence="6 8" id="KW-0592">Phosphate transport</keyword>
<accession>A0A1Y2L4J1</accession>
<reference evidence="10 11" key="1">
    <citation type="submission" date="2014-03" db="EMBL/GenBank/DDBJ databases">
        <title>The draft genome sequence of Thalassospira mesophila JCM 18969.</title>
        <authorList>
            <person name="Lai Q."/>
            <person name="Shao Z."/>
        </authorList>
    </citation>
    <scope>NUCLEOTIDE SEQUENCE [LARGE SCALE GENOMIC DNA]</scope>
    <source>
        <strain evidence="10 11">JCM 18969</strain>
    </source>
</reference>
<dbReference type="AlphaFoldDB" id="A0A1Y2L4J1"/>
<dbReference type="NCBIfam" id="TIGR02135">
    <property type="entry name" value="phoU_full"/>
    <property type="match status" value="1"/>
</dbReference>
<sequence length="243" mass="27554">MRKEESHIVSSFDDELTRLNNIISQMGGLAESQLISAIRAISKRDSELAEQVIVSDLRIDKLEQEVQDFAVRVLALRQPMADDLRQVVTALKLSNDLERIGDLAKNIAKRAQVLNQMAPIRPVQVIPNMARLAQEIIKDVLDAYIENDAEKAQRVWARDQEVDDMYNSLFRELLTYMMEDPRNITASTHLLFIAKNIERIGDHATNIAETIYYRIKGEDLPVDGRPKNDAANFAVIEPNEAGE</sequence>
<evidence type="ECO:0000256" key="8">
    <source>
        <dbReference type="PIRNR" id="PIRNR003107"/>
    </source>
</evidence>
<dbReference type="Proteomes" id="UP000193391">
    <property type="component" value="Unassembled WGS sequence"/>
</dbReference>
<dbReference type="Gene3D" id="1.20.58.220">
    <property type="entry name" value="Phosphate transport system protein phou homolog 2, domain 2"/>
    <property type="match status" value="1"/>
</dbReference>
<keyword evidence="4 8" id="KW-0813">Transport</keyword>
<dbReference type="InterPro" id="IPR028366">
    <property type="entry name" value="PhoU"/>
</dbReference>
<evidence type="ECO:0000256" key="6">
    <source>
        <dbReference type="ARBA" id="ARBA00022592"/>
    </source>
</evidence>
<gene>
    <name evidence="10" type="ORF">TMES_03295</name>
</gene>
<evidence type="ECO:0000313" key="10">
    <source>
        <dbReference type="EMBL" id="OSQ40735.1"/>
    </source>
</evidence>
<evidence type="ECO:0000256" key="7">
    <source>
        <dbReference type="ARBA" id="ARBA00056181"/>
    </source>
</evidence>
<comment type="similarity">
    <text evidence="2 8">Belongs to the PhoU family.</text>
</comment>
<dbReference type="PANTHER" id="PTHR42930:SF3">
    <property type="entry name" value="PHOSPHATE-SPECIFIC TRANSPORT SYSTEM ACCESSORY PROTEIN PHOU"/>
    <property type="match status" value="1"/>
</dbReference>
<dbReference type="FunFam" id="1.20.58.220:FF:000004">
    <property type="entry name" value="Phosphate-specific transport system accessory protein PhoU"/>
    <property type="match status" value="1"/>
</dbReference>
<evidence type="ECO:0000256" key="4">
    <source>
        <dbReference type="ARBA" id="ARBA00022448"/>
    </source>
</evidence>
<comment type="subcellular location">
    <subcellularLocation>
        <location evidence="1 8">Cytoplasm</location>
    </subcellularLocation>
</comment>
<name>A0A1Y2L4J1_9PROT</name>
<dbReference type="OrthoDB" id="9814256at2"/>
<dbReference type="EMBL" id="JFKA01000001">
    <property type="protein sequence ID" value="OSQ40735.1"/>
    <property type="molecule type" value="Genomic_DNA"/>
</dbReference>
<dbReference type="GO" id="GO:0045936">
    <property type="term" value="P:negative regulation of phosphate metabolic process"/>
    <property type="evidence" value="ECO:0007669"/>
    <property type="project" value="InterPro"/>
</dbReference>
<evidence type="ECO:0000313" key="11">
    <source>
        <dbReference type="Proteomes" id="UP000193391"/>
    </source>
</evidence>
<comment type="function">
    <text evidence="7 8">Plays a role in the regulation of phosphate uptake.</text>
</comment>
<dbReference type="InterPro" id="IPR026022">
    <property type="entry name" value="PhoU_dom"/>
</dbReference>
<comment type="caution">
    <text evidence="10">The sequence shown here is derived from an EMBL/GenBank/DDBJ whole genome shotgun (WGS) entry which is preliminary data.</text>
</comment>
<dbReference type="GO" id="GO:0006817">
    <property type="term" value="P:phosphate ion transport"/>
    <property type="evidence" value="ECO:0007669"/>
    <property type="project" value="UniProtKB-KW"/>
</dbReference>
<evidence type="ECO:0000256" key="3">
    <source>
        <dbReference type="ARBA" id="ARBA00011738"/>
    </source>
</evidence>
<evidence type="ECO:0000256" key="1">
    <source>
        <dbReference type="ARBA" id="ARBA00004496"/>
    </source>
</evidence>